<dbReference type="InterPro" id="IPR036259">
    <property type="entry name" value="MFS_trans_sf"/>
</dbReference>
<evidence type="ECO:0000313" key="2">
    <source>
        <dbReference type="EMBL" id="MEY8662999.1"/>
    </source>
</evidence>
<name>A0ABV4DV17_9LACO</name>
<reference evidence="2 3" key="1">
    <citation type="submission" date="2024-03" db="EMBL/GenBank/DDBJ databases">
        <title>Mouse gut bacterial collection (mGBC) of GemPharmatech.</title>
        <authorList>
            <person name="He Y."/>
            <person name="Dong L."/>
            <person name="Wu D."/>
            <person name="Gao X."/>
            <person name="Lin Z."/>
        </authorList>
    </citation>
    <scope>NUCLEOTIDE SEQUENCE [LARGE SCALE GENOMIC DNA]</scope>
    <source>
        <strain evidence="2 3">15-30</strain>
    </source>
</reference>
<sequence length="103" mass="10754">MLNVLRCLAIGCLMMPLVNYGTHALEGNKITHATALLTSLRTIAGAVGSAVFVSVLTIFSTHSSSLGKLAQIFGMHVSFILKAGCALILLAVGIFSLHNKANS</sequence>
<evidence type="ECO:0000256" key="1">
    <source>
        <dbReference type="SAM" id="Phobius"/>
    </source>
</evidence>
<organism evidence="2 3">
    <name type="scientific">Ligilactobacillus faecis</name>
    <dbReference type="NCBI Taxonomy" id="762833"/>
    <lineage>
        <taxon>Bacteria</taxon>
        <taxon>Bacillati</taxon>
        <taxon>Bacillota</taxon>
        <taxon>Bacilli</taxon>
        <taxon>Lactobacillales</taxon>
        <taxon>Lactobacillaceae</taxon>
        <taxon>Ligilactobacillus</taxon>
    </lineage>
</organism>
<protein>
    <recommendedName>
        <fullName evidence="4">MFS transporter</fullName>
    </recommendedName>
</protein>
<gene>
    <name evidence="2" type="ORF">AALT52_08865</name>
</gene>
<proteinExistence type="predicted"/>
<evidence type="ECO:0000313" key="3">
    <source>
        <dbReference type="Proteomes" id="UP001565236"/>
    </source>
</evidence>
<dbReference type="EMBL" id="JBCLUF010000038">
    <property type="protein sequence ID" value="MEY8662999.1"/>
    <property type="molecule type" value="Genomic_DNA"/>
</dbReference>
<keyword evidence="1" id="KW-0472">Membrane</keyword>
<keyword evidence="1" id="KW-1133">Transmembrane helix</keyword>
<accession>A0ABV4DV17</accession>
<dbReference type="Proteomes" id="UP001565236">
    <property type="component" value="Unassembled WGS sequence"/>
</dbReference>
<evidence type="ECO:0008006" key="4">
    <source>
        <dbReference type="Google" id="ProtNLM"/>
    </source>
</evidence>
<keyword evidence="1" id="KW-0812">Transmembrane</keyword>
<feature type="transmembrane region" description="Helical" evidence="1">
    <location>
        <begin position="40"/>
        <end position="59"/>
    </location>
</feature>
<dbReference type="SUPFAM" id="SSF103473">
    <property type="entry name" value="MFS general substrate transporter"/>
    <property type="match status" value="1"/>
</dbReference>
<dbReference type="RefSeq" id="WP_369942972.1">
    <property type="nucleotide sequence ID" value="NZ_JBCLUF010000038.1"/>
</dbReference>
<feature type="transmembrane region" description="Helical" evidence="1">
    <location>
        <begin position="79"/>
        <end position="98"/>
    </location>
</feature>
<keyword evidence="3" id="KW-1185">Reference proteome</keyword>
<comment type="caution">
    <text evidence="2">The sequence shown here is derived from an EMBL/GenBank/DDBJ whole genome shotgun (WGS) entry which is preliminary data.</text>
</comment>